<proteinExistence type="predicted"/>
<keyword evidence="4" id="KW-0067">ATP-binding</keyword>
<dbReference type="Proteomes" id="UP000789901">
    <property type="component" value="Unassembled WGS sequence"/>
</dbReference>
<dbReference type="PROSITE" id="PS50011">
    <property type="entry name" value="PROTEIN_KINASE_DOM"/>
    <property type="match status" value="1"/>
</dbReference>
<accession>A0ABN7V6W9</accession>
<evidence type="ECO:0000313" key="6">
    <source>
        <dbReference type="EMBL" id="CAG8738510.1"/>
    </source>
</evidence>
<dbReference type="InterPro" id="IPR051681">
    <property type="entry name" value="Ser/Thr_Kinases-Pseudokinases"/>
</dbReference>
<evidence type="ECO:0000256" key="3">
    <source>
        <dbReference type="ARBA" id="ARBA00022777"/>
    </source>
</evidence>
<keyword evidence="3" id="KW-0418">Kinase</keyword>
<reference evidence="6 7" key="1">
    <citation type="submission" date="2021-06" db="EMBL/GenBank/DDBJ databases">
        <authorList>
            <person name="Kallberg Y."/>
            <person name="Tangrot J."/>
            <person name="Rosling A."/>
        </authorList>
    </citation>
    <scope>NUCLEOTIDE SEQUENCE [LARGE SCALE GENOMIC DNA]</scope>
    <source>
        <strain evidence="6 7">120-4 pot B 10/14</strain>
    </source>
</reference>
<feature type="domain" description="Protein kinase" evidence="5">
    <location>
        <begin position="39"/>
        <end position="300"/>
    </location>
</feature>
<dbReference type="PRINTS" id="PR00109">
    <property type="entry name" value="TYRKINASE"/>
</dbReference>
<keyword evidence="1" id="KW-0808">Transferase</keyword>
<evidence type="ECO:0000256" key="1">
    <source>
        <dbReference type="ARBA" id="ARBA00022679"/>
    </source>
</evidence>
<evidence type="ECO:0000313" key="7">
    <source>
        <dbReference type="Proteomes" id="UP000789901"/>
    </source>
</evidence>
<dbReference type="EMBL" id="CAJVQB010010293">
    <property type="protein sequence ID" value="CAG8738510.1"/>
    <property type="molecule type" value="Genomic_DNA"/>
</dbReference>
<sequence length="380" mass="43634">MSDNTRFLSTKRKSNETKEEYIERISKNKIINFIHWDKFENVEFLAYGGAAIIKKAEWIEKNVTVVLKAMAVIDNTDSDNDEFIKEIKAFHNIGLVYSSKANEENKEKMTLVGYENYADLGNLRYYLSQNTLNWEQKISIARQITCGLYFLHKNEMLHRDFHTKNVVIQKNGGDIKAIITDFGLSKVLPRNSKSNQSIAGCVAFVDPKLLNNSEDTADYKSDIYSLGVVLWEITSDGRPPFDNCSRFQIAYQIAIGEREKPIEGSTISYVELYTDCWNNNPDSRPEIGLVYKLIHSEDIITGERWKQSPQCNITNTAQITSKSHETKQVLSKILEMLEQLSTKDFETIEQLDPGEITRLVQIAAHRKRMKNDCLFDATED</sequence>
<dbReference type="InterPro" id="IPR000719">
    <property type="entry name" value="Prot_kinase_dom"/>
</dbReference>
<dbReference type="PANTHER" id="PTHR44329:SF288">
    <property type="entry name" value="MITOGEN-ACTIVATED PROTEIN KINASE KINASE KINASE 20"/>
    <property type="match status" value="1"/>
</dbReference>
<evidence type="ECO:0000256" key="2">
    <source>
        <dbReference type="ARBA" id="ARBA00022741"/>
    </source>
</evidence>
<organism evidence="6 7">
    <name type="scientific">Gigaspora margarita</name>
    <dbReference type="NCBI Taxonomy" id="4874"/>
    <lineage>
        <taxon>Eukaryota</taxon>
        <taxon>Fungi</taxon>
        <taxon>Fungi incertae sedis</taxon>
        <taxon>Mucoromycota</taxon>
        <taxon>Glomeromycotina</taxon>
        <taxon>Glomeromycetes</taxon>
        <taxon>Diversisporales</taxon>
        <taxon>Gigasporaceae</taxon>
        <taxon>Gigaspora</taxon>
    </lineage>
</organism>
<protein>
    <submittedName>
        <fullName evidence="6">32513_t:CDS:1</fullName>
    </submittedName>
</protein>
<evidence type="ECO:0000259" key="5">
    <source>
        <dbReference type="PROSITE" id="PS50011"/>
    </source>
</evidence>
<dbReference type="Gene3D" id="1.10.510.10">
    <property type="entry name" value="Transferase(Phosphotransferase) domain 1"/>
    <property type="match status" value="1"/>
</dbReference>
<evidence type="ECO:0000256" key="4">
    <source>
        <dbReference type="ARBA" id="ARBA00022840"/>
    </source>
</evidence>
<dbReference type="Pfam" id="PF07714">
    <property type="entry name" value="PK_Tyr_Ser-Thr"/>
    <property type="match status" value="1"/>
</dbReference>
<comment type="caution">
    <text evidence="6">The sequence shown here is derived from an EMBL/GenBank/DDBJ whole genome shotgun (WGS) entry which is preliminary data.</text>
</comment>
<name>A0ABN7V6W9_GIGMA</name>
<dbReference type="SUPFAM" id="SSF56112">
    <property type="entry name" value="Protein kinase-like (PK-like)"/>
    <property type="match status" value="1"/>
</dbReference>
<keyword evidence="7" id="KW-1185">Reference proteome</keyword>
<dbReference type="PANTHER" id="PTHR44329">
    <property type="entry name" value="SERINE/THREONINE-PROTEIN KINASE TNNI3K-RELATED"/>
    <property type="match status" value="1"/>
</dbReference>
<dbReference type="InterPro" id="IPR011009">
    <property type="entry name" value="Kinase-like_dom_sf"/>
</dbReference>
<dbReference type="InterPro" id="IPR001245">
    <property type="entry name" value="Ser-Thr/Tyr_kinase_cat_dom"/>
</dbReference>
<gene>
    <name evidence="6" type="ORF">GMARGA_LOCUS15127</name>
</gene>
<keyword evidence="2" id="KW-0547">Nucleotide-binding</keyword>